<sequence>MVHVSGFDMVPRLSGYEDQEIWEEFIEHVQTVYKDESAFKIKADYMVFEEGKQLLLPLEGHKFLRFSSIPDDDSHVEFHINLVTDIARDYFGSRVRSWQSALGESGYYSEKEVNDSYRLYEQPPSSIYGLLFEVGVIPGKGRGLIARFDIPAGTQIFCEKPLLVASTMSPGNLEATAAPRLKALSKSEQQEFLSLHNSFPGEDPFSGIIRTNALPCGPGSIVGGVYATISLINHSCLPNSHNNWESKANHGTIYAIGPIKAGEEITISYDEGGPSNMRKHELKMSFGFDCACSLCSLPPSELQASDDRRVRIQQLYASIGNASTMRNNPKASLKDCLSLLHTLQEEYGVCDTPYIARLYYNAFQICISHGDVGRAITFADRSYRARLICEGEDSPETSRLKSFVLEPKKHGSFGAFSLRWNTGEEKAPNGNGTVEFEKWLFRQYS</sequence>
<dbReference type="PANTHER" id="PTHR47332:SF4">
    <property type="entry name" value="SET DOMAIN-CONTAINING PROTEIN 5"/>
    <property type="match status" value="1"/>
</dbReference>
<dbReference type="InterPro" id="IPR053185">
    <property type="entry name" value="SET_domain_protein"/>
</dbReference>
<name>A0A1L7V5W6_FUSPR</name>
<dbReference type="InterPro" id="IPR001214">
    <property type="entry name" value="SET_dom"/>
</dbReference>
<keyword evidence="3" id="KW-1185">Reference proteome</keyword>
<dbReference type="CDD" id="cd20071">
    <property type="entry name" value="SET_SMYD"/>
    <property type="match status" value="1"/>
</dbReference>
<comment type="caution">
    <text evidence="2">The sequence shown here is derived from an EMBL/GenBank/DDBJ whole genome shotgun (WGS) entry which is preliminary data.</text>
</comment>
<dbReference type="RefSeq" id="XP_031076836.1">
    <property type="nucleotide sequence ID" value="XM_031226285.1"/>
</dbReference>
<protein>
    <recommendedName>
        <fullName evidence="1">SET domain-containing protein</fullName>
    </recommendedName>
</protein>
<dbReference type="PROSITE" id="PS50280">
    <property type="entry name" value="SET"/>
    <property type="match status" value="1"/>
</dbReference>
<feature type="domain" description="SET" evidence="1">
    <location>
        <begin position="130"/>
        <end position="270"/>
    </location>
</feature>
<gene>
    <name evidence="2" type="ORF">FPRO_03497</name>
</gene>
<dbReference type="AlphaFoldDB" id="A0A1L7V5W6"/>
<dbReference type="SUPFAM" id="SSF82199">
    <property type="entry name" value="SET domain"/>
    <property type="match status" value="1"/>
</dbReference>
<evidence type="ECO:0000313" key="3">
    <source>
        <dbReference type="Proteomes" id="UP000183971"/>
    </source>
</evidence>
<dbReference type="Proteomes" id="UP000183971">
    <property type="component" value="Unassembled WGS sequence"/>
</dbReference>
<dbReference type="EMBL" id="FJOF01000002">
    <property type="protein sequence ID" value="CZR36243.1"/>
    <property type="molecule type" value="Genomic_DNA"/>
</dbReference>
<reference evidence="3" key="1">
    <citation type="journal article" date="2016" name="Genome Biol. Evol.">
        <title>Comparative 'omics' of the Fusarium fujikuroi species complex highlights differences in genetic potential and metabolite synthesis.</title>
        <authorList>
            <person name="Niehaus E.-M."/>
            <person name="Muensterkoetter M."/>
            <person name="Proctor R.H."/>
            <person name="Brown D.W."/>
            <person name="Sharon A."/>
            <person name="Idan Y."/>
            <person name="Oren-Young L."/>
            <person name="Sieber C.M."/>
            <person name="Novak O."/>
            <person name="Pencik A."/>
            <person name="Tarkowska D."/>
            <person name="Hromadova K."/>
            <person name="Freeman S."/>
            <person name="Maymon M."/>
            <person name="Elazar M."/>
            <person name="Youssef S.A."/>
            <person name="El-Shabrawy E.S.M."/>
            <person name="Shalaby A.B.A."/>
            <person name="Houterman P."/>
            <person name="Brock N.L."/>
            <person name="Burkhardt I."/>
            <person name="Tsavkelova E.A."/>
            <person name="Dickschat J.S."/>
            <person name="Galuszka P."/>
            <person name="Gueldener U."/>
            <person name="Tudzynski B."/>
        </authorList>
    </citation>
    <scope>NUCLEOTIDE SEQUENCE [LARGE SCALE GENOMIC DNA]</scope>
    <source>
        <strain evidence="3">ET1</strain>
    </source>
</reference>
<dbReference type="InterPro" id="IPR011990">
    <property type="entry name" value="TPR-like_helical_dom_sf"/>
</dbReference>
<evidence type="ECO:0000259" key="1">
    <source>
        <dbReference type="PROSITE" id="PS50280"/>
    </source>
</evidence>
<dbReference type="Gene3D" id="2.170.270.10">
    <property type="entry name" value="SET domain"/>
    <property type="match status" value="1"/>
</dbReference>
<evidence type="ECO:0000313" key="2">
    <source>
        <dbReference type="EMBL" id="CZR36243.1"/>
    </source>
</evidence>
<dbReference type="InterPro" id="IPR046341">
    <property type="entry name" value="SET_dom_sf"/>
</dbReference>
<dbReference type="VEuPathDB" id="FungiDB:FPRO_03497"/>
<dbReference type="SMART" id="SM00317">
    <property type="entry name" value="SET"/>
    <property type="match status" value="1"/>
</dbReference>
<proteinExistence type="predicted"/>
<accession>A0A1L7V5W6</accession>
<dbReference type="Gene3D" id="1.25.40.10">
    <property type="entry name" value="Tetratricopeptide repeat domain"/>
    <property type="match status" value="1"/>
</dbReference>
<organism evidence="2 3">
    <name type="scientific">Fusarium proliferatum (strain ET1)</name>
    <name type="common">Orchid endophyte fungus</name>
    <dbReference type="NCBI Taxonomy" id="1227346"/>
    <lineage>
        <taxon>Eukaryota</taxon>
        <taxon>Fungi</taxon>
        <taxon>Dikarya</taxon>
        <taxon>Ascomycota</taxon>
        <taxon>Pezizomycotina</taxon>
        <taxon>Sordariomycetes</taxon>
        <taxon>Hypocreomycetidae</taxon>
        <taxon>Hypocreales</taxon>
        <taxon>Nectriaceae</taxon>
        <taxon>Fusarium</taxon>
        <taxon>Fusarium fujikuroi species complex</taxon>
    </lineage>
</organism>
<dbReference type="PANTHER" id="PTHR47332">
    <property type="entry name" value="SET DOMAIN-CONTAINING PROTEIN 5"/>
    <property type="match status" value="1"/>
</dbReference>
<dbReference type="GeneID" id="42048382"/>
<dbReference type="Pfam" id="PF00856">
    <property type="entry name" value="SET"/>
    <property type="match status" value="1"/>
</dbReference>